<reference evidence="2" key="1">
    <citation type="submission" date="2023-08" db="EMBL/GenBank/DDBJ databases">
        <authorList>
            <person name="Alioto T."/>
            <person name="Alioto T."/>
            <person name="Gomez Garrido J."/>
        </authorList>
    </citation>
    <scope>NUCLEOTIDE SEQUENCE</scope>
</reference>
<keyword evidence="1" id="KW-0812">Transmembrane</keyword>
<dbReference type="PANTHER" id="PTHR34284:SF1">
    <property type="entry name" value="FG-GAP REPEAT-CONTAINING PROTEIN"/>
    <property type="match status" value="1"/>
</dbReference>
<name>A0AA36FAN9_OCTVU</name>
<dbReference type="SUPFAM" id="SSF50998">
    <property type="entry name" value="Quinoprotein alcohol dehydrogenase-like"/>
    <property type="match status" value="1"/>
</dbReference>
<evidence type="ECO:0000256" key="1">
    <source>
        <dbReference type="SAM" id="Phobius"/>
    </source>
</evidence>
<keyword evidence="3" id="KW-1185">Reference proteome</keyword>
<evidence type="ECO:0000313" key="2">
    <source>
        <dbReference type="EMBL" id="CAI9728018.1"/>
    </source>
</evidence>
<proteinExistence type="predicted"/>
<sequence>MSEGPERLLSPKKSYLFVSHHLNFDLGEETMTFEIVEKLKVKAESISANHISVIVLLFLIVYLFRADDIYNLQPMWRKRADTHLYANGKYPLENEALPSPIVTDLDSDGTNEIILLSNDMKLSILVLPDVDNRDEEDKILPHVIVKCKTMLSPKSEQLGWPVAMTTGYLLPYKSMVQVRKQVIVVVTDHWQVLCFDENLQLLWTQQLRNMSGTAHSQFYMKSMSVLVLPFSVKKSDTGMIIVGGSYGHKVHKDEHTDKNETLSEPKSSEQQDTLTHFSTFALNGLDGAIRWHHLPGDFSGKRSEAKTGHHWKLALRKNGLHIGELGWDHYRTDLIQHLPHSWNNLRDTRFVAARMEKQLDDQSKDNTESQPHPIRSALESEHLAGYAHGGQRPHNPSDHIPEPNAVIIYNQFGIEVLNLVSGRPITRLSLPVEGATYVNFDGDFSIEAVSSGGAGGRNPCYIDVHRFYPEKESINQIAVCVTKRLFWSRSWSYEEDANRFLAPIVVKSVAKKSGILQHLMGHRLPTNKVAYDIVTVSSSGRVTSHSSDGAYQWQTQTSSSWFEEGRAALKDKVSNIERWEIYTKSFLPNYQSLSLQVYGTKDALVFAGWKRLTLLDLKEGTILASHSTPCHPTAPLVIGDFNNDGWKDIILTCKMGYIGFSIEKKASHLYTLMYATTVFLSIIVVTWLLHAEDQVPEDID</sequence>
<gene>
    <name evidence="2" type="ORF">OCTVUL_1B026318</name>
</gene>
<dbReference type="InterPro" id="IPR011047">
    <property type="entry name" value="Quinoprotein_ADH-like_sf"/>
</dbReference>
<dbReference type="EMBL" id="OX597822">
    <property type="protein sequence ID" value="CAI9728018.1"/>
    <property type="molecule type" value="Genomic_DNA"/>
</dbReference>
<keyword evidence="1" id="KW-1133">Transmembrane helix</keyword>
<dbReference type="PANTHER" id="PTHR34284">
    <property type="entry name" value="FG-GAP REPEAT-CONTAINING PROTEIN"/>
    <property type="match status" value="1"/>
</dbReference>
<accession>A0AA36FAN9</accession>
<protein>
    <submittedName>
        <fullName evidence="2">Uncharacterized protein</fullName>
    </submittedName>
</protein>
<feature type="transmembrane region" description="Helical" evidence="1">
    <location>
        <begin position="669"/>
        <end position="690"/>
    </location>
</feature>
<dbReference type="Proteomes" id="UP001162480">
    <property type="component" value="Chromosome 9"/>
</dbReference>
<keyword evidence="1" id="KW-0472">Membrane</keyword>
<evidence type="ECO:0000313" key="3">
    <source>
        <dbReference type="Proteomes" id="UP001162480"/>
    </source>
</evidence>
<dbReference type="AlphaFoldDB" id="A0AA36FAN9"/>
<organism evidence="2 3">
    <name type="scientific">Octopus vulgaris</name>
    <name type="common">Common octopus</name>
    <dbReference type="NCBI Taxonomy" id="6645"/>
    <lineage>
        <taxon>Eukaryota</taxon>
        <taxon>Metazoa</taxon>
        <taxon>Spiralia</taxon>
        <taxon>Lophotrochozoa</taxon>
        <taxon>Mollusca</taxon>
        <taxon>Cephalopoda</taxon>
        <taxon>Coleoidea</taxon>
        <taxon>Octopodiformes</taxon>
        <taxon>Octopoda</taxon>
        <taxon>Incirrata</taxon>
        <taxon>Octopodidae</taxon>
        <taxon>Octopus</taxon>
    </lineage>
</organism>